<feature type="region of interest" description="Disordered" evidence="1">
    <location>
        <begin position="170"/>
        <end position="215"/>
    </location>
</feature>
<feature type="region of interest" description="Disordered" evidence="1">
    <location>
        <begin position="138"/>
        <end position="158"/>
    </location>
</feature>
<gene>
    <name evidence="2" type="ORF">BaRGS_00013210</name>
</gene>
<evidence type="ECO:0000256" key="1">
    <source>
        <dbReference type="SAM" id="MobiDB-lite"/>
    </source>
</evidence>
<dbReference type="Proteomes" id="UP001519460">
    <property type="component" value="Unassembled WGS sequence"/>
</dbReference>
<name>A0ABD0L7T4_9CAEN</name>
<dbReference type="EMBL" id="JACVVK020000074">
    <property type="protein sequence ID" value="KAK7495512.1"/>
    <property type="molecule type" value="Genomic_DNA"/>
</dbReference>
<organism evidence="2 3">
    <name type="scientific">Batillaria attramentaria</name>
    <dbReference type="NCBI Taxonomy" id="370345"/>
    <lineage>
        <taxon>Eukaryota</taxon>
        <taxon>Metazoa</taxon>
        <taxon>Spiralia</taxon>
        <taxon>Lophotrochozoa</taxon>
        <taxon>Mollusca</taxon>
        <taxon>Gastropoda</taxon>
        <taxon>Caenogastropoda</taxon>
        <taxon>Sorbeoconcha</taxon>
        <taxon>Cerithioidea</taxon>
        <taxon>Batillariidae</taxon>
        <taxon>Batillaria</taxon>
    </lineage>
</organism>
<comment type="caution">
    <text evidence="2">The sequence shown here is derived from an EMBL/GenBank/DDBJ whole genome shotgun (WGS) entry which is preliminary data.</text>
</comment>
<sequence>MIRLDERFSPTPHLGVQLRVVGMLALFLDLLRTLTTHSSFRPVTVSVPQGWRGCHVDANVFSQVFPTAGHGDVSNNQTLEVKAGSSQEGAPEVSTTHTAEPPGPPTDPTIAGVTRGTGRLRLSSDGGDQAGAEIRVTLEGQGQSQGMSTAMEGKAAEEGAVQMEAKTAAGTITSTDTHLVEVSEPRVGGTSEQKADPSEQKAGPGEQGAGPSEQAVSGEELLGACGGSYRPNTVQDVLRMQERILAAAERELRRRGRNGDVLNTAHNLARQRLAMHLDGCVKNVTQRFPRGLDTVVVEPLSAGPDSQRCSSYLPITLHEPTDGVCYSAGREDDVFA</sequence>
<evidence type="ECO:0000313" key="3">
    <source>
        <dbReference type="Proteomes" id="UP001519460"/>
    </source>
</evidence>
<reference evidence="2 3" key="1">
    <citation type="journal article" date="2023" name="Sci. Data">
        <title>Genome assembly of the Korean intertidal mud-creeper Batillaria attramentaria.</title>
        <authorList>
            <person name="Patra A.K."/>
            <person name="Ho P.T."/>
            <person name="Jun S."/>
            <person name="Lee S.J."/>
            <person name="Kim Y."/>
            <person name="Won Y.J."/>
        </authorList>
    </citation>
    <scope>NUCLEOTIDE SEQUENCE [LARGE SCALE GENOMIC DNA]</scope>
    <source>
        <strain evidence="2">Wonlab-2016</strain>
    </source>
</reference>
<keyword evidence="3" id="KW-1185">Reference proteome</keyword>
<proteinExistence type="predicted"/>
<evidence type="ECO:0000313" key="2">
    <source>
        <dbReference type="EMBL" id="KAK7495512.1"/>
    </source>
</evidence>
<dbReference type="AlphaFoldDB" id="A0ABD0L7T4"/>
<protein>
    <submittedName>
        <fullName evidence="2">Uncharacterized protein</fullName>
    </submittedName>
</protein>
<accession>A0ABD0L7T4</accession>
<feature type="compositionally biased region" description="Polar residues" evidence="1">
    <location>
        <begin position="82"/>
        <end position="98"/>
    </location>
</feature>
<feature type="region of interest" description="Disordered" evidence="1">
    <location>
        <begin position="82"/>
        <end position="113"/>
    </location>
</feature>